<gene>
    <name evidence="2" type="ORF">Nepgr_024697</name>
</gene>
<evidence type="ECO:0000313" key="2">
    <source>
        <dbReference type="EMBL" id="GMH22854.1"/>
    </source>
</evidence>
<feature type="region of interest" description="Disordered" evidence="1">
    <location>
        <begin position="223"/>
        <end position="255"/>
    </location>
</feature>
<evidence type="ECO:0000256" key="1">
    <source>
        <dbReference type="SAM" id="MobiDB-lite"/>
    </source>
</evidence>
<comment type="caution">
    <text evidence="2">The sequence shown here is derived from an EMBL/GenBank/DDBJ whole genome shotgun (WGS) entry which is preliminary data.</text>
</comment>
<keyword evidence="3" id="KW-1185">Reference proteome</keyword>
<dbReference type="AlphaFoldDB" id="A0AAD3T4Y2"/>
<dbReference type="Proteomes" id="UP001279734">
    <property type="component" value="Unassembled WGS sequence"/>
</dbReference>
<reference evidence="2" key="1">
    <citation type="submission" date="2023-05" db="EMBL/GenBank/DDBJ databases">
        <title>Nepenthes gracilis genome sequencing.</title>
        <authorList>
            <person name="Fukushima K."/>
        </authorList>
    </citation>
    <scope>NUCLEOTIDE SEQUENCE</scope>
    <source>
        <strain evidence="2">SING2019-196</strain>
    </source>
</reference>
<name>A0AAD3T4Y2_NEPGR</name>
<sequence>MDPPTVDQKPQNGISWCADEQTLCKAFATDAVSFEQMENLLTDAKVGECHMAHVSKDQAVMIQSLPMNFWQADEHLHSFQPESLDLVIADEDSIIPPNNYFAVIQDSVASEEPVDSTKAWKITKDFGESVKLPSTHKLSVWDDGDRCIESAEILLRRSGMDSQPPPLDAALETEMALPRPHAALEDPQGHAPRYCISIGMLRSKIDAMRKHFDDARLRPDLPSLLPANASTPATDGGGPNLATKDLEDGKETASQEGLGLTASGVAVTVADELVPIVEEVVLCGTRCFLTNTPMAEMLMISRGLSAVLLFVSEMQFAVDLLMAGTCCYCARSPFRIL</sequence>
<evidence type="ECO:0000313" key="3">
    <source>
        <dbReference type="Proteomes" id="UP001279734"/>
    </source>
</evidence>
<accession>A0AAD3T4Y2</accession>
<protein>
    <submittedName>
        <fullName evidence="2">Uncharacterized protein</fullName>
    </submittedName>
</protein>
<dbReference type="EMBL" id="BSYO01000025">
    <property type="protein sequence ID" value="GMH22854.1"/>
    <property type="molecule type" value="Genomic_DNA"/>
</dbReference>
<organism evidence="2 3">
    <name type="scientific">Nepenthes gracilis</name>
    <name type="common">Slender pitcher plant</name>
    <dbReference type="NCBI Taxonomy" id="150966"/>
    <lineage>
        <taxon>Eukaryota</taxon>
        <taxon>Viridiplantae</taxon>
        <taxon>Streptophyta</taxon>
        <taxon>Embryophyta</taxon>
        <taxon>Tracheophyta</taxon>
        <taxon>Spermatophyta</taxon>
        <taxon>Magnoliopsida</taxon>
        <taxon>eudicotyledons</taxon>
        <taxon>Gunneridae</taxon>
        <taxon>Pentapetalae</taxon>
        <taxon>Caryophyllales</taxon>
        <taxon>Nepenthaceae</taxon>
        <taxon>Nepenthes</taxon>
    </lineage>
</organism>
<feature type="compositionally biased region" description="Basic and acidic residues" evidence="1">
    <location>
        <begin position="244"/>
        <end position="253"/>
    </location>
</feature>
<proteinExistence type="predicted"/>